<dbReference type="EMBL" id="RCMV01000350">
    <property type="protein sequence ID" value="KAG3218645.1"/>
    <property type="molecule type" value="Genomic_DNA"/>
</dbReference>
<organism evidence="6 7">
    <name type="scientific">Phytophthora cactorum</name>
    <dbReference type="NCBI Taxonomy" id="29920"/>
    <lineage>
        <taxon>Eukaryota</taxon>
        <taxon>Sar</taxon>
        <taxon>Stramenopiles</taxon>
        <taxon>Oomycota</taxon>
        <taxon>Peronosporomycetes</taxon>
        <taxon>Peronosporales</taxon>
        <taxon>Peronosporaceae</taxon>
        <taxon>Phytophthora</taxon>
    </lineage>
</organism>
<evidence type="ECO:0000313" key="2">
    <source>
        <dbReference type="EMBL" id="KAG2914783.1"/>
    </source>
</evidence>
<dbReference type="EMBL" id="MJFZ01000392">
    <property type="protein sequence ID" value="RAW30037.1"/>
    <property type="molecule type" value="Genomic_DNA"/>
</dbReference>
<protein>
    <recommendedName>
        <fullName evidence="8">Tc1-like transposase DDE domain-containing protein</fullName>
    </recommendedName>
</protein>
<evidence type="ECO:0000313" key="7">
    <source>
        <dbReference type="Proteomes" id="UP000251314"/>
    </source>
</evidence>
<reference evidence="6 7" key="1">
    <citation type="submission" date="2018-01" db="EMBL/GenBank/DDBJ databases">
        <title>Draft genome of the strawberry crown rot pathogen Phytophthora cactorum.</title>
        <authorList>
            <person name="Armitage A.D."/>
            <person name="Lysoe E."/>
            <person name="Nellist C.F."/>
            <person name="Harrison R.J."/>
            <person name="Brurberg M.B."/>
        </authorList>
    </citation>
    <scope>NUCLEOTIDE SEQUENCE [LARGE SCALE GENOMIC DNA]</scope>
    <source>
        <strain evidence="6 7">10300</strain>
    </source>
</reference>
<dbReference type="Proteomes" id="UP000251314">
    <property type="component" value="Unassembled WGS sequence"/>
</dbReference>
<comment type="caution">
    <text evidence="6">The sequence shown here is derived from an EMBL/GenBank/DDBJ whole genome shotgun (WGS) entry which is preliminary data.</text>
</comment>
<dbReference type="OrthoDB" id="89078at2759"/>
<dbReference type="EMBL" id="RCMK01000360">
    <property type="protein sequence ID" value="KAG2933611.1"/>
    <property type="molecule type" value="Genomic_DNA"/>
</dbReference>
<dbReference type="Proteomes" id="UP000760860">
    <property type="component" value="Unassembled WGS sequence"/>
</dbReference>
<dbReference type="Proteomes" id="UP000774804">
    <property type="component" value="Unassembled WGS sequence"/>
</dbReference>
<evidence type="ECO:0000313" key="5">
    <source>
        <dbReference type="EMBL" id="KAG3218645.1"/>
    </source>
</evidence>
<dbReference type="Proteomes" id="UP000697107">
    <property type="component" value="Unassembled WGS sequence"/>
</dbReference>
<accession>A0A329RZA5</accession>
<evidence type="ECO:0000313" key="6">
    <source>
        <dbReference type="EMBL" id="RAW30037.1"/>
    </source>
</evidence>
<evidence type="ECO:0000313" key="1">
    <source>
        <dbReference type="EMBL" id="KAG2855241.1"/>
    </source>
</evidence>
<evidence type="ECO:0000313" key="4">
    <source>
        <dbReference type="EMBL" id="KAG2978587.1"/>
    </source>
</evidence>
<dbReference type="VEuPathDB" id="FungiDB:PC110_g13593"/>
<dbReference type="EMBL" id="RCMI01000367">
    <property type="protein sequence ID" value="KAG2914783.1"/>
    <property type="molecule type" value="Genomic_DNA"/>
</dbReference>
<keyword evidence="7" id="KW-1185">Reference proteome</keyword>
<reference evidence="1" key="2">
    <citation type="submission" date="2018-10" db="EMBL/GenBank/DDBJ databases">
        <title>Effector identification in a new, highly contiguous assembly of the strawberry crown rot pathogen Phytophthora cactorum.</title>
        <authorList>
            <person name="Armitage A.D."/>
            <person name="Nellist C.F."/>
            <person name="Bates H."/>
            <person name="Vickerstaff R.J."/>
            <person name="Harrison R.J."/>
        </authorList>
    </citation>
    <scope>NUCLEOTIDE SEQUENCE</scope>
    <source>
        <strain evidence="1">15-7</strain>
        <strain evidence="2">4032</strain>
        <strain evidence="3">4040</strain>
        <strain evidence="4">P415</strain>
        <strain evidence="5">P421</strain>
    </source>
</reference>
<gene>
    <name evidence="6" type="ORF">PC110_g13593</name>
    <name evidence="1" type="ORF">PC113_g12614</name>
    <name evidence="2" type="ORF">PC115_g11598</name>
    <name evidence="3" type="ORF">PC117_g12821</name>
    <name evidence="4" type="ORF">PC118_g12194</name>
    <name evidence="5" type="ORF">PC129_g10537</name>
</gene>
<dbReference type="Proteomes" id="UP000735874">
    <property type="component" value="Unassembled WGS sequence"/>
</dbReference>
<evidence type="ECO:0008006" key="8">
    <source>
        <dbReference type="Google" id="ProtNLM"/>
    </source>
</evidence>
<dbReference type="EMBL" id="RCML01000385">
    <property type="protein sequence ID" value="KAG2978587.1"/>
    <property type="molecule type" value="Genomic_DNA"/>
</dbReference>
<dbReference type="AlphaFoldDB" id="A0A329RZA5"/>
<proteinExistence type="predicted"/>
<dbReference type="Proteomes" id="UP000736787">
    <property type="component" value="Unassembled WGS sequence"/>
</dbReference>
<dbReference type="EMBL" id="RCMG01000385">
    <property type="protein sequence ID" value="KAG2855241.1"/>
    <property type="molecule type" value="Genomic_DNA"/>
</dbReference>
<evidence type="ECO:0000313" key="3">
    <source>
        <dbReference type="EMBL" id="KAG2933611.1"/>
    </source>
</evidence>
<name>A0A329RZA5_9STRA</name>
<sequence>MCNPIEGCFSVLKARIKAYLALHHDDMLNVSYGEKTERRKQLLDRAAEHAMSCMDLGLVNKMAWHCALSVATAIRGEPMEYGT</sequence>